<evidence type="ECO:0000313" key="11">
    <source>
        <dbReference type="EMBL" id="RGS42242.1"/>
    </source>
</evidence>
<dbReference type="OMA" id="EDGNTHY"/>
<keyword evidence="8" id="KW-1133">Transmembrane helix</keyword>
<proteinExistence type="inferred from homology"/>
<keyword evidence="6" id="KW-0812">Transmembrane</keyword>
<keyword evidence="4 10" id="KW-1003">Cell membrane</keyword>
<evidence type="ECO:0000256" key="1">
    <source>
        <dbReference type="ARBA" id="ARBA00002254"/>
    </source>
</evidence>
<reference evidence="11 12" key="1">
    <citation type="submission" date="2018-08" db="EMBL/GenBank/DDBJ databases">
        <title>A genome reference for cultivated species of the human gut microbiota.</title>
        <authorList>
            <person name="Zou Y."/>
            <person name="Xue W."/>
            <person name="Luo G."/>
        </authorList>
    </citation>
    <scope>NUCLEOTIDE SEQUENCE [LARGE SCALE GENOMIC DNA]</scope>
    <source>
        <strain evidence="11 12">AF22-12AC</strain>
    </source>
</reference>
<evidence type="ECO:0000256" key="3">
    <source>
        <dbReference type="ARBA" id="ARBA00008281"/>
    </source>
</evidence>
<keyword evidence="7 10" id="KW-0283">Flagellar rotation</keyword>
<dbReference type="GO" id="GO:0006935">
    <property type="term" value="P:chemotaxis"/>
    <property type="evidence" value="ECO:0007669"/>
    <property type="project" value="UniProtKB-KW"/>
</dbReference>
<dbReference type="Proteomes" id="UP000266172">
    <property type="component" value="Unassembled WGS sequence"/>
</dbReference>
<organism evidence="11 12">
    <name type="scientific">Roseburia hominis</name>
    <dbReference type="NCBI Taxonomy" id="301301"/>
    <lineage>
        <taxon>Bacteria</taxon>
        <taxon>Bacillati</taxon>
        <taxon>Bacillota</taxon>
        <taxon>Clostridia</taxon>
        <taxon>Lachnospirales</taxon>
        <taxon>Lachnospiraceae</taxon>
        <taxon>Roseburia</taxon>
    </lineage>
</organism>
<accession>A0A395VFI5</accession>
<comment type="caution">
    <text evidence="11">The sequence shown here is derived from an EMBL/GenBank/DDBJ whole genome shotgun (WGS) entry which is preliminary data.</text>
</comment>
<evidence type="ECO:0000256" key="6">
    <source>
        <dbReference type="ARBA" id="ARBA00022692"/>
    </source>
</evidence>
<keyword evidence="11" id="KW-0969">Cilium</keyword>
<dbReference type="RefSeq" id="WP_014079554.1">
    <property type="nucleotide sequence ID" value="NZ_DBFVHP010000042.1"/>
</dbReference>
<name>A0A395VFI5_9FIRM</name>
<dbReference type="PANTHER" id="PTHR35091:SF2">
    <property type="entry name" value="FLAGELLAR PROTEIN FLIL"/>
    <property type="match status" value="1"/>
</dbReference>
<dbReference type="AlphaFoldDB" id="A0A395VFI5"/>
<dbReference type="InterPro" id="IPR005503">
    <property type="entry name" value="FliL"/>
</dbReference>
<evidence type="ECO:0000256" key="8">
    <source>
        <dbReference type="ARBA" id="ARBA00022989"/>
    </source>
</evidence>
<dbReference type="Pfam" id="PF03748">
    <property type="entry name" value="FliL"/>
    <property type="match status" value="1"/>
</dbReference>
<evidence type="ECO:0000256" key="9">
    <source>
        <dbReference type="ARBA" id="ARBA00023136"/>
    </source>
</evidence>
<keyword evidence="11" id="KW-0966">Cell projection</keyword>
<comment type="similarity">
    <text evidence="3 10">Belongs to the FliL family.</text>
</comment>
<comment type="function">
    <text evidence="1 10">Controls the rotational direction of flagella during chemotaxis.</text>
</comment>
<evidence type="ECO:0000256" key="5">
    <source>
        <dbReference type="ARBA" id="ARBA00022500"/>
    </source>
</evidence>
<dbReference type="PANTHER" id="PTHR35091">
    <property type="entry name" value="FLAGELLAR PROTEIN FLIL"/>
    <property type="match status" value="1"/>
</dbReference>
<evidence type="ECO:0000313" key="12">
    <source>
        <dbReference type="Proteomes" id="UP000266172"/>
    </source>
</evidence>
<evidence type="ECO:0000256" key="10">
    <source>
        <dbReference type="RuleBase" id="RU364125"/>
    </source>
</evidence>
<dbReference type="GO" id="GO:0009425">
    <property type="term" value="C:bacterial-type flagellum basal body"/>
    <property type="evidence" value="ECO:0007669"/>
    <property type="project" value="InterPro"/>
</dbReference>
<dbReference type="GO" id="GO:0005886">
    <property type="term" value="C:plasma membrane"/>
    <property type="evidence" value="ECO:0007669"/>
    <property type="project" value="UniProtKB-SubCell"/>
</dbReference>
<comment type="subcellular location">
    <subcellularLocation>
        <location evidence="2">Cell membrane</location>
        <topology evidence="2">Single-pass membrane protein</topology>
    </subcellularLocation>
</comment>
<evidence type="ECO:0000256" key="2">
    <source>
        <dbReference type="ARBA" id="ARBA00004162"/>
    </source>
</evidence>
<dbReference type="EMBL" id="QRVL01000001">
    <property type="protein sequence ID" value="RGS42242.1"/>
    <property type="molecule type" value="Genomic_DNA"/>
</dbReference>
<evidence type="ECO:0000256" key="4">
    <source>
        <dbReference type="ARBA" id="ARBA00022475"/>
    </source>
</evidence>
<keyword evidence="11" id="KW-0282">Flagellum</keyword>
<dbReference type="GeneID" id="93723210"/>
<gene>
    <name evidence="11" type="ORF">DWX93_02610</name>
</gene>
<keyword evidence="5 10" id="KW-0145">Chemotaxis</keyword>
<sequence>MKKNLLTVIILALVLVNLILTAVLAFSVIPQTKKSNELIDQVCAAINIELEGGQNKDSSAVPIEEIAVYNITDNFTVNLADNGDGKKHYAVFSVGLSVNKTSESYATYGGDEMTELTDKETIIRSDINTVVAKYTEEEFNADGQKAVKEEILSKMQDLFGSDYIVGVNFSSVATEAH</sequence>
<dbReference type="GO" id="GO:0071978">
    <property type="term" value="P:bacterial-type flagellum-dependent swarming motility"/>
    <property type="evidence" value="ECO:0007669"/>
    <property type="project" value="TreeGrafter"/>
</dbReference>
<protein>
    <recommendedName>
        <fullName evidence="10">Flagellar protein FliL</fullName>
    </recommendedName>
</protein>
<evidence type="ECO:0000256" key="7">
    <source>
        <dbReference type="ARBA" id="ARBA00022779"/>
    </source>
</evidence>
<keyword evidence="9 10" id="KW-0472">Membrane</keyword>